<evidence type="ECO:0000256" key="3">
    <source>
        <dbReference type="ARBA" id="ARBA00012142"/>
    </source>
</evidence>
<dbReference type="Gene3D" id="3.20.20.60">
    <property type="entry name" value="Phosphoenolpyruvate-binding domains"/>
    <property type="match status" value="2"/>
</dbReference>
<evidence type="ECO:0000256" key="8">
    <source>
        <dbReference type="ARBA" id="ARBA00022840"/>
    </source>
</evidence>
<dbReference type="GO" id="GO:0000287">
    <property type="term" value="F:magnesium ion binding"/>
    <property type="evidence" value="ECO:0007669"/>
    <property type="project" value="InterPro"/>
</dbReference>
<dbReference type="Proteomes" id="UP000261828">
    <property type="component" value="Unassembled WGS sequence"/>
</dbReference>
<dbReference type="GO" id="GO:0004743">
    <property type="term" value="F:pyruvate kinase activity"/>
    <property type="evidence" value="ECO:0007669"/>
    <property type="project" value="UniProtKB-EC"/>
</dbReference>
<gene>
    <name evidence="13" type="ORF">DX873_08435</name>
</gene>
<keyword evidence="8" id="KW-0067">ATP-binding</keyword>
<evidence type="ECO:0000256" key="4">
    <source>
        <dbReference type="ARBA" id="ARBA00022679"/>
    </source>
</evidence>
<name>A0A371JPG2_9FLAO</name>
<organism evidence="13 14">
    <name type="scientific">Flagellimonas nanhaiensis</name>
    <dbReference type="NCBI Taxonomy" id="2292706"/>
    <lineage>
        <taxon>Bacteria</taxon>
        <taxon>Pseudomonadati</taxon>
        <taxon>Bacteroidota</taxon>
        <taxon>Flavobacteriia</taxon>
        <taxon>Flavobacteriales</taxon>
        <taxon>Flavobacteriaceae</taxon>
        <taxon>Flagellimonas</taxon>
    </lineage>
</organism>
<dbReference type="SUPFAM" id="SSF51621">
    <property type="entry name" value="Phosphoenolpyruvate/pyruvate domain"/>
    <property type="match status" value="1"/>
</dbReference>
<comment type="caution">
    <text evidence="13">The sequence shown here is derived from an EMBL/GenBank/DDBJ whole genome shotgun (WGS) entry which is preliminary data.</text>
</comment>
<dbReference type="InterPro" id="IPR040442">
    <property type="entry name" value="Pyrv_kinase-like_dom_sf"/>
</dbReference>
<dbReference type="InterPro" id="IPR015813">
    <property type="entry name" value="Pyrv/PenolPyrv_kinase-like_dom"/>
</dbReference>
<keyword evidence="14" id="KW-1185">Reference proteome</keyword>
<reference evidence="13 14" key="1">
    <citation type="submission" date="2018-08" db="EMBL/GenBank/DDBJ databases">
        <title>Muricauda nanhaiensis sp. nov., isolated from seawater of the South China Sea.</title>
        <authorList>
            <person name="Dang Y."/>
        </authorList>
    </citation>
    <scope>NUCLEOTIDE SEQUENCE [LARGE SCALE GENOMIC DNA]</scope>
    <source>
        <strain evidence="13 14">SM1704</strain>
    </source>
</reference>
<keyword evidence="7" id="KW-0418">Kinase</keyword>
<dbReference type="EC" id="2.7.1.40" evidence="3"/>
<proteinExistence type="inferred from homology"/>
<evidence type="ECO:0000256" key="6">
    <source>
        <dbReference type="ARBA" id="ARBA00022741"/>
    </source>
</evidence>
<evidence type="ECO:0000256" key="10">
    <source>
        <dbReference type="ARBA" id="ARBA00023152"/>
    </source>
</evidence>
<feature type="domain" description="Pyruvate kinase barrel" evidence="12">
    <location>
        <begin position="362"/>
        <end position="570"/>
    </location>
</feature>
<keyword evidence="6" id="KW-0547">Nucleotide-binding</keyword>
<dbReference type="OrthoDB" id="9812123at2"/>
<dbReference type="AlphaFoldDB" id="A0A371JPG2"/>
<comment type="pathway">
    <text evidence="1">Carbohydrate degradation; glycolysis; pyruvate from D-glyceraldehyde 3-phosphate: step 5/5.</text>
</comment>
<evidence type="ECO:0000256" key="11">
    <source>
        <dbReference type="ARBA" id="ARBA00023317"/>
    </source>
</evidence>
<dbReference type="Pfam" id="PF00224">
    <property type="entry name" value="PK"/>
    <property type="match status" value="2"/>
</dbReference>
<dbReference type="InterPro" id="IPR011037">
    <property type="entry name" value="Pyrv_Knase-like_insert_dom_sf"/>
</dbReference>
<keyword evidence="5" id="KW-0479">Metal-binding</keyword>
<evidence type="ECO:0000313" key="13">
    <source>
        <dbReference type="EMBL" id="RDY59404.1"/>
    </source>
</evidence>
<evidence type="ECO:0000256" key="1">
    <source>
        <dbReference type="ARBA" id="ARBA00004997"/>
    </source>
</evidence>
<dbReference type="GO" id="GO:0030955">
    <property type="term" value="F:potassium ion binding"/>
    <property type="evidence" value="ECO:0007669"/>
    <property type="project" value="InterPro"/>
</dbReference>
<keyword evidence="9" id="KW-0460">Magnesium</keyword>
<dbReference type="SUPFAM" id="SSF50800">
    <property type="entry name" value="PK beta-barrel domain-like"/>
    <property type="match status" value="1"/>
</dbReference>
<dbReference type="UniPathway" id="UPA00109">
    <property type="reaction ID" value="UER00188"/>
</dbReference>
<dbReference type="InterPro" id="IPR015793">
    <property type="entry name" value="Pyrv_Knase_brl"/>
</dbReference>
<sequence length="606" mass="67373">MSLTIDQLKNIAEQIDQIIGLIRQREAANSEVLKEVCEEYKHSARNLIHYSAFRSFDARQMQKGLKQMGLTRLANAEGNILGSLLNLKAIINSLIQDEVQTVEDDYLQIGAGNRLLEEHAGRLFGINGKERRVRIMVTQPSEAAHDYGMVLGMVKNGMDCARINCAHDNPKTWEAIAKNVRKAADECSTTVKIAMDLAGPKIRTGDIGSGPKVKKIRPVRNAFGEVVSPAKTLLVWDEERNMEPNTIPVPKEWLQKLEVGDFLKVKDTRGKSRNLRVEKVTNDEVLLYCSKTVYLQTGAYLKPIRSDLSKGLIGDLPPVDQAIVLRTGDLLIVTADKSQGTLPIFDKEGKLIEPGRVPCLPPSIVTSVKQGEPILFDDGKIEGVIGEVNKDFFEVKIIKAKENGSKLKAEKGINFPTLDLGITGLTSKDREDLKYVAKYADIINYSYVNSEEDVDMLLHEIQKLKIRDDIGLVLKIETNEAYKNLVSILLRAMKIPHVGVMIARGDLALEVGWNNMGMVQEGILSFCSAAHVPVIWATQVLESLAKNGVPSRSEITDTTSSIKAECVMLNKGPYIHEAIVLLDEILSNMENLRDKKEVMLPKIEWS</sequence>
<dbReference type="PANTHER" id="PTHR11817">
    <property type="entry name" value="PYRUVATE KINASE"/>
    <property type="match status" value="1"/>
</dbReference>
<dbReference type="GO" id="GO:0016301">
    <property type="term" value="F:kinase activity"/>
    <property type="evidence" value="ECO:0007669"/>
    <property type="project" value="UniProtKB-KW"/>
</dbReference>
<evidence type="ECO:0000256" key="5">
    <source>
        <dbReference type="ARBA" id="ARBA00022723"/>
    </source>
</evidence>
<evidence type="ECO:0000313" key="14">
    <source>
        <dbReference type="Proteomes" id="UP000261828"/>
    </source>
</evidence>
<evidence type="ECO:0000256" key="7">
    <source>
        <dbReference type="ARBA" id="ARBA00022777"/>
    </source>
</evidence>
<dbReference type="EMBL" id="QTJX01000002">
    <property type="protein sequence ID" value="RDY59404.1"/>
    <property type="molecule type" value="Genomic_DNA"/>
</dbReference>
<keyword evidence="11" id="KW-0670">Pyruvate</keyword>
<feature type="domain" description="Pyruvate kinase barrel" evidence="12">
    <location>
        <begin position="131"/>
        <end position="217"/>
    </location>
</feature>
<dbReference type="NCBIfam" id="NF011314">
    <property type="entry name" value="PRK14725.1"/>
    <property type="match status" value="1"/>
</dbReference>
<evidence type="ECO:0000256" key="2">
    <source>
        <dbReference type="ARBA" id="ARBA00008663"/>
    </source>
</evidence>
<protein>
    <recommendedName>
        <fullName evidence="3">pyruvate kinase</fullName>
        <ecNumber evidence="3">2.7.1.40</ecNumber>
    </recommendedName>
</protein>
<dbReference type="InterPro" id="IPR001697">
    <property type="entry name" value="Pyr_Knase"/>
</dbReference>
<dbReference type="GO" id="GO:0005524">
    <property type="term" value="F:ATP binding"/>
    <property type="evidence" value="ECO:0007669"/>
    <property type="project" value="UniProtKB-KW"/>
</dbReference>
<accession>A0A371JPG2</accession>
<evidence type="ECO:0000259" key="12">
    <source>
        <dbReference type="Pfam" id="PF00224"/>
    </source>
</evidence>
<comment type="similarity">
    <text evidence="2">Belongs to the pyruvate kinase family.</text>
</comment>
<keyword evidence="10" id="KW-0324">Glycolysis</keyword>
<keyword evidence="4" id="KW-0808">Transferase</keyword>
<evidence type="ECO:0000256" key="9">
    <source>
        <dbReference type="ARBA" id="ARBA00022842"/>
    </source>
</evidence>
<dbReference type="RefSeq" id="WP_116184019.1">
    <property type="nucleotide sequence ID" value="NZ_QTJX01000002.1"/>
</dbReference>